<feature type="region of interest" description="Disordered" evidence="1">
    <location>
        <begin position="948"/>
        <end position="980"/>
    </location>
</feature>
<proteinExistence type="predicted"/>
<sequence length="1219" mass="136805">MVVQTTRGNPDGPRFLTQRNLERRIRGISGDNGSTLPKGFMQLFSYYKPSLTAGNYCIIAEQFISSRKGQQNEQSLRICNRKGTASLSKDLPSEKQIFEVMAPQFSLDPKLVNSFYPPEGHQDEGRILPHIVINDPHFPWERDADSEFGGGNDNPLDKARLRDPDLDADGRTLDGRGNPTEDREEMNYRSMIPWVRLLVFDVEELKLDSAQQARDLGVPDFADLNAPKADIKRQPASGAFSMLAKDYFAIQENHRLPIYQSDPAGLEEVKTGRRSKETTQVIYPKKDLFYKLCKDVESNKYLAHVRNVNTIGCPDAGLEEEGLFSIVISGRTGAFKNATPTTQVVHLISLESMHSSIKAHGWDASGGPSSAQKEERIGLISLFSWTYTALPPNPVNFIDTMMAIVGNENGLTSADQVPPLRSQPGNRQMLRPDDGLIISLENERDAAKQARSKLLASRLRHGYTISRWRCETGEFTAAFTRGPLVPVKPASSPSPDWPTGSNTSKNYQILDKTTGLMDLSYSSAWTFGKTLAISDTSFSAALLRFRSQVHNGAASIARAQFNGLLSRSDALKKVLDGVMSIRSRLGDHVVPPRRVVPVGDRRLTTALDNVQLAVAMSKAVLSEVTIASKAGDEVFNEFNVSGENNTDWAIILKWITDRLYLNNIPAHILFPDPTFIPEESIRFFYIDDTWMDCLIDGALSVGNHVEKDDDMVKTAIKQLYNVYLSTTVPNTSIKPQIPHYGFVLRSQIVKVMPDLRITVNWNTIDDSDQRAPVCQWIRPDDHTLLCLLDRPPEELAKFDSAHPDRSGIVLSQPPHQQRFSFGHAYDPDDNKFEFRVRHLYTTKDDVPSGEWKVLQSLESGLEAAKQIDGDTRVLKVGELAKIINNGIQQQPGTDLENPRSGYMDFVPNSAELALELNDPAYYFIIYPKADAQSMNKLQRIRKIWAAPVPPRVPEPQPTQPPSTSDPIGPPIQPPLADGPTPIIPVRADVPGEAGKVIVVDHPVMPVDRDSGNVPVNMMPKKCFTMDVFVDYRGLRLRENGAYDRGDYIPTQSKYLVDLIFSIRKGINRTDPRNDQLLREVVVHIPNTPDPNEATKTDALITKDWKGRARLLSNQRFVTFVSRTPKYLEIRLIPRSAEINPVMKVNDNKTREISIVLTEVNVPRTAVKKFFTIKGERQNLEFGFARIDMWERYQLDPSGLQVVSITDPRKYFVIKKEVEE</sequence>
<keyword evidence="3" id="KW-1185">Reference proteome</keyword>
<evidence type="ECO:0000313" key="3">
    <source>
        <dbReference type="Proteomes" id="UP000664132"/>
    </source>
</evidence>
<dbReference type="AlphaFoldDB" id="A0A8H7W3Q5"/>
<protein>
    <submittedName>
        <fullName evidence="2">Uncharacterized protein</fullName>
    </submittedName>
</protein>
<dbReference type="OrthoDB" id="3029913at2759"/>
<feature type="region of interest" description="Disordered" evidence="1">
    <location>
        <begin position="142"/>
        <end position="183"/>
    </location>
</feature>
<feature type="compositionally biased region" description="Pro residues" evidence="1">
    <location>
        <begin position="948"/>
        <end position="960"/>
    </location>
</feature>
<comment type="caution">
    <text evidence="2">The sequence shown here is derived from an EMBL/GenBank/DDBJ whole genome shotgun (WGS) entry which is preliminary data.</text>
</comment>
<evidence type="ECO:0000313" key="2">
    <source>
        <dbReference type="EMBL" id="KAG4414042.1"/>
    </source>
</evidence>
<accession>A0A8H7W3Q5</accession>
<name>A0A8H7W3Q5_9HELO</name>
<feature type="compositionally biased region" description="Basic and acidic residues" evidence="1">
    <location>
        <begin position="155"/>
        <end position="183"/>
    </location>
</feature>
<dbReference type="Proteomes" id="UP000664132">
    <property type="component" value="Unassembled WGS sequence"/>
</dbReference>
<gene>
    <name evidence="2" type="ORF">IFR04_012818</name>
</gene>
<evidence type="ECO:0000256" key="1">
    <source>
        <dbReference type="SAM" id="MobiDB-lite"/>
    </source>
</evidence>
<dbReference type="EMBL" id="JAFJYH010000284">
    <property type="protein sequence ID" value="KAG4414042.1"/>
    <property type="molecule type" value="Genomic_DNA"/>
</dbReference>
<reference evidence="2" key="1">
    <citation type="submission" date="2021-02" db="EMBL/GenBank/DDBJ databases">
        <title>Genome sequence Cadophora malorum strain M34.</title>
        <authorList>
            <person name="Stefanovic E."/>
            <person name="Vu D."/>
            <person name="Scully C."/>
            <person name="Dijksterhuis J."/>
            <person name="Roader J."/>
            <person name="Houbraken J."/>
        </authorList>
    </citation>
    <scope>NUCLEOTIDE SEQUENCE</scope>
    <source>
        <strain evidence="2">M34</strain>
    </source>
</reference>
<organism evidence="2 3">
    <name type="scientific">Cadophora malorum</name>
    <dbReference type="NCBI Taxonomy" id="108018"/>
    <lineage>
        <taxon>Eukaryota</taxon>
        <taxon>Fungi</taxon>
        <taxon>Dikarya</taxon>
        <taxon>Ascomycota</taxon>
        <taxon>Pezizomycotina</taxon>
        <taxon>Leotiomycetes</taxon>
        <taxon>Helotiales</taxon>
        <taxon>Ploettnerulaceae</taxon>
        <taxon>Cadophora</taxon>
    </lineage>
</organism>